<dbReference type="Pfam" id="PF04464">
    <property type="entry name" value="Glyphos_transf"/>
    <property type="match status" value="1"/>
</dbReference>
<dbReference type="AlphaFoldDB" id="A0A099W695"/>
<dbReference type="OrthoDB" id="9811865at2"/>
<evidence type="ECO:0000313" key="7">
    <source>
        <dbReference type="EMBL" id="KGL40467.1"/>
    </source>
</evidence>
<organism evidence="7 8">
    <name type="scientific">Listeria booriae</name>
    <dbReference type="NCBI Taxonomy" id="1552123"/>
    <lineage>
        <taxon>Bacteria</taxon>
        <taxon>Bacillati</taxon>
        <taxon>Bacillota</taxon>
        <taxon>Bacilli</taxon>
        <taxon>Bacillales</taxon>
        <taxon>Listeriaceae</taxon>
        <taxon>Listeria</taxon>
    </lineage>
</organism>
<keyword evidence="6" id="KW-0472">Membrane</keyword>
<evidence type="ECO:0000256" key="6">
    <source>
        <dbReference type="ARBA" id="ARBA00023136"/>
    </source>
</evidence>
<keyword evidence="5" id="KW-0777">Teichoic acid biosynthesis</keyword>
<dbReference type="InterPro" id="IPR051612">
    <property type="entry name" value="Teichoic_Acid_Biosynth"/>
</dbReference>
<dbReference type="Gene3D" id="3.40.50.12580">
    <property type="match status" value="1"/>
</dbReference>
<evidence type="ECO:0000313" key="8">
    <source>
        <dbReference type="Proteomes" id="UP000029844"/>
    </source>
</evidence>
<dbReference type="PANTHER" id="PTHR37316:SF3">
    <property type="entry name" value="TEICHOIC ACID GLYCEROL-PHOSPHATE TRANSFERASE"/>
    <property type="match status" value="1"/>
</dbReference>
<dbReference type="SUPFAM" id="SSF53756">
    <property type="entry name" value="UDP-Glycosyltransferase/glycogen phosphorylase"/>
    <property type="match status" value="1"/>
</dbReference>
<evidence type="ECO:0000256" key="5">
    <source>
        <dbReference type="ARBA" id="ARBA00022944"/>
    </source>
</evidence>
<dbReference type="GO" id="GO:0019350">
    <property type="term" value="P:teichoic acid biosynthetic process"/>
    <property type="evidence" value="ECO:0007669"/>
    <property type="project" value="UniProtKB-KW"/>
</dbReference>
<dbReference type="STRING" id="1552123.EP57_11285"/>
<keyword evidence="3" id="KW-1003">Cell membrane</keyword>
<dbReference type="InterPro" id="IPR007554">
    <property type="entry name" value="Glycerophosphate_synth"/>
</dbReference>
<dbReference type="GO" id="GO:0005886">
    <property type="term" value="C:plasma membrane"/>
    <property type="evidence" value="ECO:0007669"/>
    <property type="project" value="UniProtKB-SubCell"/>
</dbReference>
<reference evidence="7 8" key="1">
    <citation type="submission" date="2014-05" db="EMBL/GenBank/DDBJ databases">
        <title>Novel Listeriaceae from food processing environments.</title>
        <authorList>
            <person name="den Bakker H.C."/>
        </authorList>
    </citation>
    <scope>NUCLEOTIDE SEQUENCE [LARGE SCALE GENOMIC DNA]</scope>
    <source>
        <strain evidence="7 8">FSL A5-0281</strain>
    </source>
</reference>
<evidence type="ECO:0000256" key="1">
    <source>
        <dbReference type="ARBA" id="ARBA00004202"/>
    </source>
</evidence>
<comment type="subcellular location">
    <subcellularLocation>
        <location evidence="1">Cell membrane</location>
        <topology evidence="1">Peripheral membrane protein</topology>
    </subcellularLocation>
</comment>
<sequence>MAKLMQGVYYFLFRLVGFLPRKQKLVMFESFSGKQYSCNPRAIYEYMLEQEPEYTLLWSVNPRHTKLFEEHGVPYVTRFSVKWLFTMGRAKYWISNSRLPLELPKPAKTVYVQTWHGTPLKKLGVDIDEVHMPGQTTEQYKADFVREAAKWDYLIAPNAYSSEIFRSAFGYTGAMIESGYPRNDVLFSPNKEQLIADIRQKLAIPDGKRVVLYAPTWRDNDFYKMGEYKFDLKFDVAQMKERFGEDVVLLVRMHYLVAEQFDFAQYGDFIRDASAYDDIRDLYLVSDVLITDYSSVFFDYANLDRPMIFFTYDLAEYRDTLRGFYFDFEKNAPGPLVETNEQLMDEIAATLEQPAQSHRQFFQQFCEWENGHAAEKTVKIVFKK</sequence>
<name>A0A099W695_9LIST</name>
<gene>
    <name evidence="7" type="ORF">EP57_11285</name>
</gene>
<dbReference type="GeneID" id="58717945"/>
<evidence type="ECO:0000256" key="2">
    <source>
        <dbReference type="ARBA" id="ARBA00010488"/>
    </source>
</evidence>
<comment type="similarity">
    <text evidence="2">Belongs to the CDP-glycerol glycerophosphotransferase family.</text>
</comment>
<keyword evidence="4 7" id="KW-0808">Transferase</keyword>
<dbReference type="Proteomes" id="UP000029844">
    <property type="component" value="Unassembled WGS sequence"/>
</dbReference>
<dbReference type="GO" id="GO:0047355">
    <property type="term" value="F:CDP-glycerol glycerophosphotransferase activity"/>
    <property type="evidence" value="ECO:0007669"/>
    <property type="project" value="InterPro"/>
</dbReference>
<dbReference type="InterPro" id="IPR043149">
    <property type="entry name" value="TagF_N"/>
</dbReference>
<dbReference type="EMBL" id="JNFA01000024">
    <property type="protein sequence ID" value="KGL40467.1"/>
    <property type="molecule type" value="Genomic_DNA"/>
</dbReference>
<dbReference type="eggNOG" id="COG1887">
    <property type="taxonomic scope" value="Bacteria"/>
</dbReference>
<dbReference type="InterPro" id="IPR043148">
    <property type="entry name" value="TagF_C"/>
</dbReference>
<evidence type="ECO:0000256" key="3">
    <source>
        <dbReference type="ARBA" id="ARBA00022475"/>
    </source>
</evidence>
<comment type="caution">
    <text evidence="7">The sequence shown here is derived from an EMBL/GenBank/DDBJ whole genome shotgun (WGS) entry which is preliminary data.</text>
</comment>
<keyword evidence="8" id="KW-1185">Reference proteome</keyword>
<dbReference type="PANTHER" id="PTHR37316">
    <property type="entry name" value="TEICHOIC ACID GLYCEROL-PHOSPHATE PRIMASE"/>
    <property type="match status" value="1"/>
</dbReference>
<accession>A0A099W695</accession>
<protein>
    <submittedName>
        <fullName evidence="7">CDP-glycerol:glycerophosphate glycerophosphotransferase</fullName>
    </submittedName>
</protein>
<dbReference type="Gene3D" id="3.40.50.11820">
    <property type="match status" value="1"/>
</dbReference>
<proteinExistence type="inferred from homology"/>
<dbReference type="RefSeq" id="WP_036086685.1">
    <property type="nucleotide sequence ID" value="NZ_CBCSHQ010000002.1"/>
</dbReference>
<evidence type="ECO:0000256" key="4">
    <source>
        <dbReference type="ARBA" id="ARBA00022679"/>
    </source>
</evidence>